<reference evidence="3" key="1">
    <citation type="submission" date="2016-06" db="UniProtKB">
        <authorList>
            <consortium name="WormBaseParasite"/>
        </authorList>
    </citation>
    <scope>IDENTIFICATION</scope>
</reference>
<dbReference type="AlphaFoldDB" id="A0A183EGK2"/>
<gene>
    <name evidence="1" type="ORF">GPUH_LOCUS20094</name>
</gene>
<dbReference type="Proteomes" id="UP000271098">
    <property type="component" value="Unassembled WGS sequence"/>
</dbReference>
<keyword evidence="2" id="KW-1185">Reference proteome</keyword>
<evidence type="ECO:0000313" key="3">
    <source>
        <dbReference type="WBParaSite" id="GPUH_0002011801-mRNA-1"/>
    </source>
</evidence>
<proteinExistence type="predicted"/>
<reference evidence="1 2" key="2">
    <citation type="submission" date="2018-11" db="EMBL/GenBank/DDBJ databases">
        <authorList>
            <consortium name="Pathogen Informatics"/>
        </authorList>
    </citation>
    <scope>NUCLEOTIDE SEQUENCE [LARGE SCALE GENOMIC DNA]</scope>
</reference>
<sequence>MHDTWSIWEWSDAKCAISTGIRHELFCDQRRHKKLLKTISLLQHYSLDDLSKFGISPFAKIPLRLFLTFIFR</sequence>
<name>A0A183EGK2_9BILA</name>
<protein>
    <submittedName>
        <fullName evidence="3">SAM domain-containing protein</fullName>
    </submittedName>
</protein>
<evidence type="ECO:0000313" key="1">
    <source>
        <dbReference type="EMBL" id="VDN35295.1"/>
    </source>
</evidence>
<dbReference type="EMBL" id="UYRT01089754">
    <property type="protein sequence ID" value="VDN35295.1"/>
    <property type="molecule type" value="Genomic_DNA"/>
</dbReference>
<accession>A0A183EGK2</accession>
<evidence type="ECO:0000313" key="2">
    <source>
        <dbReference type="Proteomes" id="UP000271098"/>
    </source>
</evidence>
<organism evidence="3">
    <name type="scientific">Gongylonema pulchrum</name>
    <dbReference type="NCBI Taxonomy" id="637853"/>
    <lineage>
        <taxon>Eukaryota</taxon>
        <taxon>Metazoa</taxon>
        <taxon>Ecdysozoa</taxon>
        <taxon>Nematoda</taxon>
        <taxon>Chromadorea</taxon>
        <taxon>Rhabditida</taxon>
        <taxon>Spirurina</taxon>
        <taxon>Spiruromorpha</taxon>
        <taxon>Spiruroidea</taxon>
        <taxon>Gongylonematidae</taxon>
        <taxon>Gongylonema</taxon>
    </lineage>
</organism>
<dbReference type="WBParaSite" id="GPUH_0002011801-mRNA-1">
    <property type="protein sequence ID" value="GPUH_0002011801-mRNA-1"/>
    <property type="gene ID" value="GPUH_0002011801"/>
</dbReference>